<name>A0AC61DEP3_9FIRM</name>
<accession>A0AC61DEP3</accession>
<keyword evidence="2" id="KW-1185">Reference proteome</keyword>
<sequence length="225" mass="26056">MVQGYVLLIGTCILAIGVVLCNMKNILKNPYKLLRSICFGLFTFSLLRYFTLIVYGDSPSYEQLVHLRIFYFATSIGLTMTTASAIWYVTPFYRERWHYGKYLAFFIPWILFYLWLIVKQPTRIIQGKYYGYILQLLPPYEAWLASVQSIFVGVAILLCVLGMLRHKHIEIRVKLFILILAQLILLLDGLTYYLPLLHTFAPFTVSEVLGFLAVLYGFSGFSEKI</sequence>
<evidence type="ECO:0000313" key="1">
    <source>
        <dbReference type="EMBL" id="PHV71670.1"/>
    </source>
</evidence>
<dbReference type="Proteomes" id="UP000224460">
    <property type="component" value="Unassembled WGS sequence"/>
</dbReference>
<reference evidence="1" key="1">
    <citation type="submission" date="2017-10" db="EMBL/GenBank/DDBJ databases">
        <title>Genome sequence of cellulolytic Lachnospiraceae bacterium XHS1971 isolated from hotspring sediment.</title>
        <authorList>
            <person name="Vasudevan G."/>
            <person name="Joshi A.J."/>
            <person name="Hivarkar S."/>
            <person name="Lanjekar V.B."/>
            <person name="Dhakephalkar P.K."/>
            <person name="Dagar S."/>
        </authorList>
    </citation>
    <scope>NUCLEOTIDE SEQUENCE</scope>
    <source>
        <strain evidence="1">XHS1971</strain>
    </source>
</reference>
<comment type="caution">
    <text evidence="1">The sequence shown here is derived from an EMBL/GenBank/DDBJ whole genome shotgun (WGS) entry which is preliminary data.</text>
</comment>
<evidence type="ECO:0000313" key="2">
    <source>
        <dbReference type="Proteomes" id="UP000224460"/>
    </source>
</evidence>
<organism evidence="1 2">
    <name type="scientific">Sporanaerobium hydrogeniformans</name>
    <dbReference type="NCBI Taxonomy" id="3072179"/>
    <lineage>
        <taxon>Bacteria</taxon>
        <taxon>Bacillati</taxon>
        <taxon>Bacillota</taxon>
        <taxon>Clostridia</taxon>
        <taxon>Lachnospirales</taxon>
        <taxon>Lachnospiraceae</taxon>
        <taxon>Sporanaerobium</taxon>
    </lineage>
</organism>
<proteinExistence type="predicted"/>
<gene>
    <name evidence="1" type="ORF">CS063_03665</name>
</gene>
<protein>
    <submittedName>
        <fullName evidence="1">Uncharacterized protein</fullName>
    </submittedName>
</protein>
<dbReference type="EMBL" id="PEDL01000002">
    <property type="protein sequence ID" value="PHV71670.1"/>
    <property type="molecule type" value="Genomic_DNA"/>
</dbReference>